<dbReference type="RefSeq" id="WP_212692913.1">
    <property type="nucleotide sequence ID" value="NZ_CP058561.1"/>
</dbReference>
<dbReference type="SUPFAM" id="SSF100950">
    <property type="entry name" value="NagB/RpiA/CoA transferase-like"/>
    <property type="match status" value="1"/>
</dbReference>
<dbReference type="GO" id="GO:0006043">
    <property type="term" value="P:glucosamine catabolic process"/>
    <property type="evidence" value="ECO:0007669"/>
    <property type="project" value="TreeGrafter"/>
</dbReference>
<dbReference type="Pfam" id="PF01182">
    <property type="entry name" value="Glucosamine_iso"/>
    <property type="match status" value="1"/>
</dbReference>
<dbReference type="PANTHER" id="PTHR11280">
    <property type="entry name" value="GLUCOSAMINE-6-PHOSPHATE ISOMERASE"/>
    <property type="match status" value="1"/>
</dbReference>
<dbReference type="Proteomes" id="UP000677305">
    <property type="component" value="Chromosome"/>
</dbReference>
<evidence type="ECO:0000259" key="2">
    <source>
        <dbReference type="Pfam" id="PF01182"/>
    </source>
</evidence>
<dbReference type="GO" id="GO:0042802">
    <property type="term" value="F:identical protein binding"/>
    <property type="evidence" value="ECO:0007669"/>
    <property type="project" value="TreeGrafter"/>
</dbReference>
<dbReference type="InterPro" id="IPR037171">
    <property type="entry name" value="NagB/RpiA_transferase-like"/>
</dbReference>
<evidence type="ECO:0000313" key="3">
    <source>
        <dbReference type="EMBL" id="QUH28702.1"/>
    </source>
</evidence>
<dbReference type="InterPro" id="IPR004547">
    <property type="entry name" value="Glucosamine6P_isomerase"/>
</dbReference>
<evidence type="ECO:0000313" key="4">
    <source>
        <dbReference type="Proteomes" id="UP000677305"/>
    </source>
</evidence>
<evidence type="ECO:0000256" key="1">
    <source>
        <dbReference type="ARBA" id="ARBA00023277"/>
    </source>
</evidence>
<dbReference type="GO" id="GO:0006046">
    <property type="term" value="P:N-acetylglucosamine catabolic process"/>
    <property type="evidence" value="ECO:0007669"/>
    <property type="project" value="TreeGrafter"/>
</dbReference>
<reference evidence="3 4" key="1">
    <citation type="submission" date="2020-07" db="EMBL/GenBank/DDBJ databases">
        <title>Vallitalea guaymasensis genome.</title>
        <authorList>
            <person name="Postec A."/>
        </authorList>
    </citation>
    <scope>NUCLEOTIDE SEQUENCE [LARGE SCALE GENOMIC DNA]</scope>
    <source>
        <strain evidence="3 4">Ra1766G1</strain>
    </source>
</reference>
<sequence>MKFQKDKLVVEVYGNRELMGKAAGKDIADSIKNLLKKQEEVNIIFAAAPSQTDVFKYLKEADDVDWRRVNAMHMDEYHTLNNNHSAKFANFLERELFSNINLKNIYYLKERDETKEEIIAKYQKILKNNKIDIVICGAGENGHIAFNDPHVANFQDKELIKEITLDEACRIQQVNDGCFSSLDEVPKQAITLTIPALMSANQIFCIVPGKLKHQAINKLLKGEITEEVPVSIIRTHNQAKLYLDQDSYIG</sequence>
<dbReference type="EMBL" id="CP058561">
    <property type="protein sequence ID" value="QUH28702.1"/>
    <property type="molecule type" value="Genomic_DNA"/>
</dbReference>
<organism evidence="3 4">
    <name type="scientific">Vallitalea guaymasensis</name>
    <dbReference type="NCBI Taxonomy" id="1185412"/>
    <lineage>
        <taxon>Bacteria</taxon>
        <taxon>Bacillati</taxon>
        <taxon>Bacillota</taxon>
        <taxon>Clostridia</taxon>
        <taxon>Lachnospirales</taxon>
        <taxon>Vallitaleaceae</taxon>
        <taxon>Vallitalea</taxon>
    </lineage>
</organism>
<dbReference type="GO" id="GO:0004342">
    <property type="term" value="F:glucosamine-6-phosphate deaminase activity"/>
    <property type="evidence" value="ECO:0007669"/>
    <property type="project" value="InterPro"/>
</dbReference>
<dbReference type="InterPro" id="IPR006148">
    <property type="entry name" value="Glc/Gal-6P_isomerase"/>
</dbReference>
<name>A0A8J8SBI1_9FIRM</name>
<dbReference type="GO" id="GO:0005975">
    <property type="term" value="P:carbohydrate metabolic process"/>
    <property type="evidence" value="ECO:0007669"/>
    <property type="project" value="InterPro"/>
</dbReference>
<accession>A0A8J8SBI1</accession>
<dbReference type="GO" id="GO:0005737">
    <property type="term" value="C:cytoplasm"/>
    <property type="evidence" value="ECO:0007669"/>
    <property type="project" value="TreeGrafter"/>
</dbReference>
<gene>
    <name evidence="3" type="ORF">HYG85_07165</name>
</gene>
<keyword evidence="1" id="KW-0119">Carbohydrate metabolism</keyword>
<feature type="domain" description="Glucosamine/galactosamine-6-phosphate isomerase" evidence="2">
    <location>
        <begin position="17"/>
        <end position="237"/>
    </location>
</feature>
<keyword evidence="4" id="KW-1185">Reference proteome</keyword>
<dbReference type="AlphaFoldDB" id="A0A8J8SBI1"/>
<dbReference type="Gene3D" id="3.40.50.1360">
    <property type="match status" value="1"/>
</dbReference>
<protein>
    <submittedName>
        <fullName evidence="3">6-phosphogluconolactonase</fullName>
    </submittedName>
</protein>
<dbReference type="GO" id="GO:0019262">
    <property type="term" value="P:N-acetylneuraminate catabolic process"/>
    <property type="evidence" value="ECO:0007669"/>
    <property type="project" value="TreeGrafter"/>
</dbReference>
<dbReference type="PANTHER" id="PTHR11280:SF6">
    <property type="entry name" value="GLUCOSAMINE-6-PHOSPHATE ISOMERASE NAGB"/>
    <property type="match status" value="1"/>
</dbReference>
<dbReference type="KEGG" id="vgu:HYG85_07165"/>
<proteinExistence type="predicted"/>